<comment type="similarity">
    <text evidence="2">Belongs to the membrane fusion protein (MFP) (TC 8.A.1) family.</text>
</comment>
<dbReference type="Proteomes" id="UP000681594">
    <property type="component" value="Unassembled WGS sequence"/>
</dbReference>
<reference evidence="9 10" key="1">
    <citation type="submission" date="2021-03" db="EMBL/GenBank/DDBJ databases">
        <authorList>
            <person name="So Y."/>
        </authorList>
    </citation>
    <scope>NUCLEOTIDE SEQUENCE [LARGE SCALE GENOMIC DNA]</scope>
    <source>
        <strain evidence="9 10">SSH11</strain>
    </source>
</reference>
<evidence type="ECO:0000313" key="9">
    <source>
        <dbReference type="EMBL" id="MBP0445070.1"/>
    </source>
</evidence>
<comment type="caution">
    <text evidence="9">The sequence shown here is derived from an EMBL/GenBank/DDBJ whole genome shotgun (WGS) entry which is preliminary data.</text>
</comment>
<name>A0ABS4ADI0_9PROT</name>
<gene>
    <name evidence="9" type="ORF">J8J14_09780</name>
</gene>
<dbReference type="InterPro" id="IPR058627">
    <property type="entry name" value="MdtA-like_C"/>
</dbReference>
<sequence>MPTPFRKSLLPLALALALPTLPLSAQPAPPTVTVSEPVRRNVTEWEEHIARLEPSARVELRPRVSGQVEKVHFRDGQIVRAGDLLFSLDRQPFDIAVDSARAELAKAEAKLELARQEIDRTSSLVRDRYAPQAQLDTRRAAQRDAEAQLADARARLRQAELERSWAEVRAPQSGRVSDRRVDAGNLVQAGSTLLTTIVALDPIYASFDLSEADYLRFSRRGGSRPGDEGAEPVRLRLADESGWDRQGRLDFLDTGLDARSGTIRARATLPNPDLFLTPGSFARLRLRAGEGEVLMVPDAAIAADQAARVVMTVAADGTVVAKPVSLGPVVDGLRVVRGGLSPEDQVITAGLHLARPGARVTAEVKRIAPARLAEAR</sequence>
<dbReference type="SUPFAM" id="SSF111369">
    <property type="entry name" value="HlyD-like secretion proteins"/>
    <property type="match status" value="1"/>
</dbReference>
<evidence type="ECO:0000259" key="7">
    <source>
        <dbReference type="Pfam" id="PF25944"/>
    </source>
</evidence>
<proteinExistence type="inferred from homology"/>
<evidence type="ECO:0000256" key="2">
    <source>
        <dbReference type="ARBA" id="ARBA00009477"/>
    </source>
</evidence>
<evidence type="ECO:0000256" key="1">
    <source>
        <dbReference type="ARBA" id="ARBA00004196"/>
    </source>
</evidence>
<dbReference type="Gene3D" id="2.40.30.170">
    <property type="match status" value="1"/>
</dbReference>
<dbReference type="Pfam" id="PF25967">
    <property type="entry name" value="RND-MFP_C"/>
    <property type="match status" value="1"/>
</dbReference>
<dbReference type="InterPro" id="IPR058624">
    <property type="entry name" value="MdtA-like_HH"/>
</dbReference>
<dbReference type="RefSeq" id="WP_209379309.1">
    <property type="nucleotide sequence ID" value="NZ_JAGIZB010000007.1"/>
</dbReference>
<evidence type="ECO:0000259" key="5">
    <source>
        <dbReference type="Pfam" id="PF25876"/>
    </source>
</evidence>
<evidence type="ECO:0000259" key="6">
    <source>
        <dbReference type="Pfam" id="PF25917"/>
    </source>
</evidence>
<feature type="domain" description="Multidrug resistance protein MdtA-like C-terminal permuted SH3" evidence="8">
    <location>
        <begin position="293"/>
        <end position="351"/>
    </location>
</feature>
<dbReference type="Pfam" id="PF25917">
    <property type="entry name" value="BSH_RND"/>
    <property type="match status" value="1"/>
</dbReference>
<dbReference type="Pfam" id="PF25944">
    <property type="entry name" value="Beta-barrel_RND"/>
    <property type="match status" value="1"/>
</dbReference>
<organism evidence="9 10">
    <name type="scientific">Pararoseomonas baculiformis</name>
    <dbReference type="NCBI Taxonomy" id="2820812"/>
    <lineage>
        <taxon>Bacteria</taxon>
        <taxon>Pseudomonadati</taxon>
        <taxon>Pseudomonadota</taxon>
        <taxon>Alphaproteobacteria</taxon>
        <taxon>Acetobacterales</taxon>
        <taxon>Acetobacteraceae</taxon>
        <taxon>Pararoseomonas</taxon>
    </lineage>
</organism>
<feature type="signal peptide" evidence="4">
    <location>
        <begin position="1"/>
        <end position="25"/>
    </location>
</feature>
<dbReference type="Gene3D" id="2.40.50.100">
    <property type="match status" value="1"/>
</dbReference>
<keyword evidence="10" id="KW-1185">Reference proteome</keyword>
<protein>
    <submittedName>
        <fullName evidence="9">Efflux RND transporter periplasmic adaptor subunit</fullName>
    </submittedName>
</protein>
<dbReference type="InterPro" id="IPR006143">
    <property type="entry name" value="RND_pump_MFP"/>
</dbReference>
<feature type="chain" id="PRO_5045599370" evidence="4">
    <location>
        <begin position="26"/>
        <end position="376"/>
    </location>
</feature>
<dbReference type="PANTHER" id="PTHR30158">
    <property type="entry name" value="ACRA/E-RELATED COMPONENT OF DRUG EFFLUX TRANSPORTER"/>
    <property type="match status" value="1"/>
</dbReference>
<keyword evidence="3" id="KW-0175">Coiled coil</keyword>
<feature type="domain" description="Multidrug resistance protein MdtA-like beta-barrel" evidence="7">
    <location>
        <begin position="202"/>
        <end position="289"/>
    </location>
</feature>
<dbReference type="Gene3D" id="1.10.287.470">
    <property type="entry name" value="Helix hairpin bin"/>
    <property type="match status" value="1"/>
</dbReference>
<keyword evidence="4" id="KW-0732">Signal</keyword>
<evidence type="ECO:0000256" key="3">
    <source>
        <dbReference type="SAM" id="Coils"/>
    </source>
</evidence>
<dbReference type="InterPro" id="IPR058626">
    <property type="entry name" value="MdtA-like_b-barrel"/>
</dbReference>
<evidence type="ECO:0000259" key="8">
    <source>
        <dbReference type="Pfam" id="PF25967"/>
    </source>
</evidence>
<dbReference type="Pfam" id="PF25876">
    <property type="entry name" value="HH_MFP_RND"/>
    <property type="match status" value="1"/>
</dbReference>
<dbReference type="NCBIfam" id="TIGR01730">
    <property type="entry name" value="RND_mfp"/>
    <property type="match status" value="1"/>
</dbReference>
<comment type="subcellular location">
    <subcellularLocation>
        <location evidence="1">Cell envelope</location>
    </subcellularLocation>
</comment>
<feature type="domain" description="Multidrug resistance protein MdtA-like alpha-helical hairpin" evidence="5">
    <location>
        <begin position="97"/>
        <end position="162"/>
    </location>
</feature>
<dbReference type="EMBL" id="JAGIZB010000007">
    <property type="protein sequence ID" value="MBP0445070.1"/>
    <property type="molecule type" value="Genomic_DNA"/>
</dbReference>
<evidence type="ECO:0000256" key="4">
    <source>
        <dbReference type="SAM" id="SignalP"/>
    </source>
</evidence>
<dbReference type="InterPro" id="IPR058625">
    <property type="entry name" value="MdtA-like_BSH"/>
</dbReference>
<accession>A0ABS4ADI0</accession>
<feature type="domain" description="Multidrug resistance protein MdtA-like barrel-sandwich hybrid" evidence="6">
    <location>
        <begin position="57"/>
        <end position="194"/>
    </location>
</feature>
<feature type="coiled-coil region" evidence="3">
    <location>
        <begin position="97"/>
        <end position="169"/>
    </location>
</feature>
<dbReference type="Gene3D" id="2.40.420.20">
    <property type="match status" value="1"/>
</dbReference>
<dbReference type="PANTHER" id="PTHR30158:SF24">
    <property type="entry name" value="HLYD FAMILY SECRETION PROTEIN"/>
    <property type="match status" value="1"/>
</dbReference>
<evidence type="ECO:0000313" key="10">
    <source>
        <dbReference type="Proteomes" id="UP000681594"/>
    </source>
</evidence>